<dbReference type="Proteomes" id="UP001165561">
    <property type="component" value="Unassembled WGS sequence"/>
</dbReference>
<accession>A0ABT5TX15</accession>
<sequence length="655" mass="71770">DTSGAPLAELIRSKVMRRDYDGPSYAGPSYAEFADGQRELADQEVGRCVQEWRQRLVEAAAWEEGQRDEKDRGWEALTRDCAWALARLAVTPWSGLDVERAEELYGEVMPDEIASVPACAGKWSGSLLRRAAARPVEPPPWADFDPVDDDPEDDQQDGVKPKSSSKAPLAVQLRWHVEANYDVFPALDDGRIFAQPRAGGRAELVGGGFVLRATRDSRIGQRAGTLSAAATEAAKVLTALATDNEPRELALRVHYRPGRIVLDLAQPGSSRCVVVTPDGWTVQEVPPADVVFMDSGRPLPDPARGGDVEELRRLLRWSEDDPRWPLIKGWLPAALLAGVPRPILGVFGPQGSAKTTTGRFVIGVLDPKPPSVLGGGFGKNRSDDETKAVKSYLPAWDNVAQLSSEGADFLSRLVTGDLIERRQLYTDADMVSIHYRRTGVITGVSVPRGIKPDTLDRLILLAVEPLKGQRLAEGTLDGEWAEAHPRVLGGVLDLAVRMLAGLEDARGNNRAGLRMADYAEALWAVDPALYEAYAENVSTARADMATEDPFIQVISRWLTAEGGLWEGTATEALDRATFHWDYSNIGRDRWDRTWWPKNAKVFSDTLASNAELLQAAGVTVQNRRSDGRRLKRFMAREIAEALQDFGSADEAAGLL</sequence>
<organism evidence="2 3">
    <name type="scientific">Georgenia halotolerans</name>
    <dbReference type="NCBI Taxonomy" id="3028317"/>
    <lineage>
        <taxon>Bacteria</taxon>
        <taxon>Bacillati</taxon>
        <taxon>Actinomycetota</taxon>
        <taxon>Actinomycetes</taxon>
        <taxon>Micrococcales</taxon>
        <taxon>Bogoriellaceae</taxon>
        <taxon>Georgenia</taxon>
    </lineage>
</organism>
<gene>
    <name evidence="2" type="ORF">PU560_08985</name>
</gene>
<protein>
    <recommendedName>
        <fullName evidence="4">ATP-binding protein</fullName>
    </recommendedName>
</protein>
<comment type="caution">
    <text evidence="2">The sequence shown here is derived from an EMBL/GenBank/DDBJ whole genome shotgun (WGS) entry which is preliminary data.</text>
</comment>
<reference evidence="2" key="1">
    <citation type="submission" date="2023-02" db="EMBL/GenBank/DDBJ databases">
        <title>Georgenia sp.10Sc9-8, isolated from a soil sample collected from the Taklamakan desert.</title>
        <authorList>
            <person name="Liu S."/>
        </authorList>
    </citation>
    <scope>NUCLEOTIDE SEQUENCE</scope>
    <source>
        <strain evidence="2">10Sc9-8</strain>
    </source>
</reference>
<dbReference type="EMBL" id="JARACI010000929">
    <property type="protein sequence ID" value="MDD9206598.1"/>
    <property type="molecule type" value="Genomic_DNA"/>
</dbReference>
<feature type="compositionally biased region" description="Acidic residues" evidence="1">
    <location>
        <begin position="145"/>
        <end position="156"/>
    </location>
</feature>
<proteinExistence type="predicted"/>
<evidence type="ECO:0008006" key="4">
    <source>
        <dbReference type="Google" id="ProtNLM"/>
    </source>
</evidence>
<evidence type="ECO:0000313" key="3">
    <source>
        <dbReference type="Proteomes" id="UP001165561"/>
    </source>
</evidence>
<feature type="region of interest" description="Disordered" evidence="1">
    <location>
        <begin position="137"/>
        <end position="165"/>
    </location>
</feature>
<evidence type="ECO:0000256" key="1">
    <source>
        <dbReference type="SAM" id="MobiDB-lite"/>
    </source>
</evidence>
<name>A0ABT5TX15_9MICO</name>
<keyword evidence="3" id="KW-1185">Reference proteome</keyword>
<evidence type="ECO:0000313" key="2">
    <source>
        <dbReference type="EMBL" id="MDD9206598.1"/>
    </source>
</evidence>
<feature type="non-terminal residue" evidence="2">
    <location>
        <position position="1"/>
    </location>
</feature>